<dbReference type="NCBIfam" id="TIGR03843">
    <property type="entry name" value="SCO1664 family protein"/>
    <property type="match status" value="1"/>
</dbReference>
<evidence type="ECO:0000313" key="2">
    <source>
        <dbReference type="Proteomes" id="UP000663791"/>
    </source>
</evidence>
<comment type="caution">
    <text evidence="1">The sequence shown here is derived from an EMBL/GenBank/DDBJ whole genome shotgun (WGS) entry which is preliminary data.</text>
</comment>
<protein>
    <submittedName>
        <fullName evidence="1">SCO1664 family protein</fullName>
    </submittedName>
</protein>
<name>A0A938Y4D6_9ACTN</name>
<reference evidence="1" key="1">
    <citation type="submission" date="2021-01" db="EMBL/GenBank/DDBJ databases">
        <title>Novel species in genus Nocardioides.</title>
        <authorList>
            <person name="Zhang G."/>
        </authorList>
    </citation>
    <scope>NUCLEOTIDE SEQUENCE</scope>
    <source>
        <strain evidence="1">Zg-536</strain>
    </source>
</reference>
<proteinExistence type="predicted"/>
<accession>A0A938Y4D6</accession>
<dbReference type="EMBL" id="JAERTX010000003">
    <property type="protein sequence ID" value="MBM9459035.1"/>
    <property type="molecule type" value="Genomic_DNA"/>
</dbReference>
<evidence type="ECO:0000313" key="1">
    <source>
        <dbReference type="EMBL" id="MBM9459035.1"/>
    </source>
</evidence>
<gene>
    <name evidence="1" type="ORF">JK386_03905</name>
</gene>
<organism evidence="1 2">
    <name type="scientific">Nocardioides faecalis</name>
    <dbReference type="NCBI Taxonomy" id="2803858"/>
    <lineage>
        <taxon>Bacteria</taxon>
        <taxon>Bacillati</taxon>
        <taxon>Actinomycetota</taxon>
        <taxon>Actinomycetes</taxon>
        <taxon>Propionibacteriales</taxon>
        <taxon>Nocardioidaceae</taxon>
        <taxon>Nocardioides</taxon>
    </lineage>
</organism>
<dbReference type="InterPro" id="IPR022292">
    <property type="entry name" value="CHP03843"/>
</dbReference>
<sequence length="237" mass="25862">MPASNATFLAELDGVEVVYKPVAGERPLWDFPDGSLAHREIAAHLVSAASGWDLVPRTWWAEGPHGPGMVQEWQEVDPETEAVTLVPAGEVPEGWLAVFEGLDERERAVLLVHEDTAALRRMAVFDVVINNADRKGGHVLAMSDGRRLAVDHGVSFHHEPKLRTVLWGWAGTALSDEETTVLTGLLDAVAGELGEELGFHLAEHEIEALERRTRRLLAQGRLPGPSGHGPAIPWPPF</sequence>
<dbReference type="Proteomes" id="UP000663791">
    <property type="component" value="Unassembled WGS sequence"/>
</dbReference>
<keyword evidence="2" id="KW-1185">Reference proteome</keyword>
<dbReference type="AlphaFoldDB" id="A0A938Y4D6"/>